<gene>
    <name evidence="4" type="ORF">J2I48_08945</name>
</gene>
<dbReference type="Gene3D" id="3.40.50.720">
    <property type="entry name" value="NAD(P)-binding Rossmann-like Domain"/>
    <property type="match status" value="1"/>
</dbReference>
<protein>
    <submittedName>
        <fullName evidence="4">Quinone oxidoreductase</fullName>
    </submittedName>
</protein>
<dbReference type="InterPro" id="IPR047618">
    <property type="entry name" value="QOR-like"/>
</dbReference>
<evidence type="ECO:0000256" key="1">
    <source>
        <dbReference type="ARBA" id="ARBA00022857"/>
    </source>
</evidence>
<dbReference type="Gene3D" id="3.90.180.10">
    <property type="entry name" value="Medium-chain alcohol dehydrogenases, catalytic domain"/>
    <property type="match status" value="1"/>
</dbReference>
<dbReference type="InterPro" id="IPR013154">
    <property type="entry name" value="ADH-like_N"/>
</dbReference>
<proteinExistence type="predicted"/>
<dbReference type="SUPFAM" id="SSF50129">
    <property type="entry name" value="GroES-like"/>
    <property type="match status" value="1"/>
</dbReference>
<dbReference type="InterPro" id="IPR036291">
    <property type="entry name" value="NAD(P)-bd_dom_sf"/>
</dbReference>
<dbReference type="EMBL" id="JAFMYU010000005">
    <property type="protein sequence ID" value="MBO0931117.1"/>
    <property type="molecule type" value="Genomic_DNA"/>
</dbReference>
<accession>A0A939JVR2</accession>
<dbReference type="FunFam" id="3.40.50.720:FF:000053">
    <property type="entry name" value="Quinone oxidoreductase 1"/>
    <property type="match status" value="1"/>
</dbReference>
<organism evidence="4 5">
    <name type="scientific">Fibrella aquatilis</name>
    <dbReference type="NCBI Taxonomy" id="2817059"/>
    <lineage>
        <taxon>Bacteria</taxon>
        <taxon>Pseudomonadati</taxon>
        <taxon>Bacteroidota</taxon>
        <taxon>Cytophagia</taxon>
        <taxon>Cytophagales</taxon>
        <taxon>Spirosomataceae</taxon>
        <taxon>Fibrella</taxon>
    </lineage>
</organism>
<keyword evidence="1" id="KW-0521">NADP</keyword>
<dbReference type="GO" id="GO:0008270">
    <property type="term" value="F:zinc ion binding"/>
    <property type="evidence" value="ECO:0007669"/>
    <property type="project" value="InterPro"/>
</dbReference>
<feature type="domain" description="Enoyl reductase (ER)" evidence="3">
    <location>
        <begin position="10"/>
        <end position="321"/>
    </location>
</feature>
<dbReference type="Proteomes" id="UP000664795">
    <property type="component" value="Unassembled WGS sequence"/>
</dbReference>
<dbReference type="GO" id="GO:0005829">
    <property type="term" value="C:cytosol"/>
    <property type="evidence" value="ECO:0007669"/>
    <property type="project" value="TreeGrafter"/>
</dbReference>
<sequence length="323" mass="33986">MRAIQLSETGGPEVLTLVAMPTPTPGAGQALVRHTAIGVNYIDTYHRKGMYPIPLPFVPGCEAAGVVEALGEGVTEVAVGQRVAYYNTQPGAYAEYAAVPADKLIILPDHISDQQAAAVLLQGMTAHYLAFTVYPIRPGDTVLVHAGAGGVGLLLTQLARRRGARVITTVSTPDKAELSCANGADEVIIYSQTDFAEAVKTLTGGQGVHAVYDGVGKDTFEGSLNCLRLLGMMASYGSASGQVPPVALTELMRRGSLVLTRPSLGHFIATRSALLERARAIFNWVATGELNVLIQPTYALADAAQAHRDLEGRGTTGKLILVP</sequence>
<dbReference type="RefSeq" id="WP_207335071.1">
    <property type="nucleotide sequence ID" value="NZ_JAFMYU010000005.1"/>
</dbReference>
<dbReference type="InterPro" id="IPR011032">
    <property type="entry name" value="GroES-like_sf"/>
</dbReference>
<keyword evidence="2" id="KW-0560">Oxidoreductase</keyword>
<dbReference type="CDD" id="cd05286">
    <property type="entry name" value="QOR2"/>
    <property type="match status" value="1"/>
</dbReference>
<evidence type="ECO:0000313" key="4">
    <source>
        <dbReference type="EMBL" id="MBO0931117.1"/>
    </source>
</evidence>
<comment type="caution">
    <text evidence="4">The sequence shown here is derived from an EMBL/GenBank/DDBJ whole genome shotgun (WGS) entry which is preliminary data.</text>
</comment>
<dbReference type="GO" id="GO:0003960">
    <property type="term" value="F:quinone reductase (NADPH) activity"/>
    <property type="evidence" value="ECO:0007669"/>
    <property type="project" value="InterPro"/>
</dbReference>
<dbReference type="PROSITE" id="PS01162">
    <property type="entry name" value="QOR_ZETA_CRYSTAL"/>
    <property type="match status" value="1"/>
</dbReference>
<evidence type="ECO:0000313" key="5">
    <source>
        <dbReference type="Proteomes" id="UP000664795"/>
    </source>
</evidence>
<dbReference type="PANTHER" id="PTHR48106">
    <property type="entry name" value="QUINONE OXIDOREDUCTASE PIG3-RELATED"/>
    <property type="match status" value="1"/>
</dbReference>
<keyword evidence="5" id="KW-1185">Reference proteome</keyword>
<dbReference type="SMART" id="SM00829">
    <property type="entry name" value="PKS_ER"/>
    <property type="match status" value="1"/>
</dbReference>
<dbReference type="InterPro" id="IPR020843">
    <property type="entry name" value="ER"/>
</dbReference>
<dbReference type="Pfam" id="PF08240">
    <property type="entry name" value="ADH_N"/>
    <property type="match status" value="1"/>
</dbReference>
<evidence type="ECO:0000256" key="2">
    <source>
        <dbReference type="ARBA" id="ARBA00023002"/>
    </source>
</evidence>
<dbReference type="InterPro" id="IPR013149">
    <property type="entry name" value="ADH-like_C"/>
</dbReference>
<dbReference type="SUPFAM" id="SSF51735">
    <property type="entry name" value="NAD(P)-binding Rossmann-fold domains"/>
    <property type="match status" value="1"/>
</dbReference>
<name>A0A939JVR2_9BACT</name>
<dbReference type="PANTHER" id="PTHR48106:SF13">
    <property type="entry name" value="QUINONE OXIDOREDUCTASE-RELATED"/>
    <property type="match status" value="1"/>
</dbReference>
<reference evidence="4 5" key="1">
    <citation type="submission" date="2021-03" db="EMBL/GenBank/DDBJ databases">
        <title>Fibrella sp. HMF5036 genome sequencing and assembly.</title>
        <authorList>
            <person name="Kang H."/>
            <person name="Kim H."/>
            <person name="Bae S."/>
            <person name="Joh K."/>
        </authorList>
    </citation>
    <scope>NUCLEOTIDE SEQUENCE [LARGE SCALE GENOMIC DNA]</scope>
    <source>
        <strain evidence="4 5">HMF5036</strain>
    </source>
</reference>
<dbReference type="InterPro" id="IPR002364">
    <property type="entry name" value="Quin_OxRdtase/zeta-crystal_CS"/>
</dbReference>
<dbReference type="GO" id="GO:0070402">
    <property type="term" value="F:NADPH binding"/>
    <property type="evidence" value="ECO:0007669"/>
    <property type="project" value="TreeGrafter"/>
</dbReference>
<dbReference type="GO" id="GO:0035925">
    <property type="term" value="F:mRNA 3'-UTR AU-rich region binding"/>
    <property type="evidence" value="ECO:0007669"/>
    <property type="project" value="TreeGrafter"/>
</dbReference>
<dbReference type="Pfam" id="PF00107">
    <property type="entry name" value="ADH_zinc_N"/>
    <property type="match status" value="1"/>
</dbReference>
<evidence type="ECO:0000259" key="3">
    <source>
        <dbReference type="SMART" id="SM00829"/>
    </source>
</evidence>
<dbReference type="AlphaFoldDB" id="A0A939JVR2"/>